<gene>
    <name evidence="9" type="ORF">ACFO3G_08460</name>
</gene>
<accession>A0ABV9K9P8</accession>
<dbReference type="PANTHER" id="PTHR48090:SF1">
    <property type="entry name" value="PROPHAGE BACTOPRENOL GLUCOSYL TRANSFERASE HOMOLOG"/>
    <property type="match status" value="1"/>
</dbReference>
<dbReference type="SUPFAM" id="SSF53448">
    <property type="entry name" value="Nucleotide-diphospho-sugar transferases"/>
    <property type="match status" value="1"/>
</dbReference>
<keyword evidence="10" id="KW-1185">Reference proteome</keyword>
<dbReference type="Proteomes" id="UP001596020">
    <property type="component" value="Unassembled WGS sequence"/>
</dbReference>
<evidence type="ECO:0000256" key="6">
    <source>
        <dbReference type="ARBA" id="ARBA00023136"/>
    </source>
</evidence>
<keyword evidence="6 7" id="KW-0472">Membrane</keyword>
<dbReference type="EMBL" id="JBHSGO010000210">
    <property type="protein sequence ID" value="MFC4666624.1"/>
    <property type="molecule type" value="Genomic_DNA"/>
</dbReference>
<proteinExistence type="predicted"/>
<comment type="subcellular location">
    <subcellularLocation>
        <location evidence="1">Membrane</location>
        <topology evidence="1">Multi-pass membrane protein</topology>
    </subcellularLocation>
</comment>
<dbReference type="Pfam" id="PF00535">
    <property type="entry name" value="Glycos_transf_2"/>
    <property type="match status" value="1"/>
</dbReference>
<evidence type="ECO:0000256" key="1">
    <source>
        <dbReference type="ARBA" id="ARBA00004141"/>
    </source>
</evidence>
<comment type="caution">
    <text evidence="9">The sequence shown here is derived from an EMBL/GenBank/DDBJ whole genome shotgun (WGS) entry which is preliminary data.</text>
</comment>
<evidence type="ECO:0000256" key="7">
    <source>
        <dbReference type="SAM" id="Phobius"/>
    </source>
</evidence>
<feature type="transmembrane region" description="Helical" evidence="7">
    <location>
        <begin position="229"/>
        <end position="250"/>
    </location>
</feature>
<keyword evidence="3 9" id="KW-0808">Transferase</keyword>
<evidence type="ECO:0000313" key="10">
    <source>
        <dbReference type="Proteomes" id="UP001596020"/>
    </source>
</evidence>
<evidence type="ECO:0000256" key="4">
    <source>
        <dbReference type="ARBA" id="ARBA00022692"/>
    </source>
</evidence>
<feature type="transmembrane region" description="Helical" evidence="7">
    <location>
        <begin position="262"/>
        <end position="287"/>
    </location>
</feature>
<dbReference type="Gene3D" id="3.90.550.10">
    <property type="entry name" value="Spore Coat Polysaccharide Biosynthesis Protein SpsA, Chain A"/>
    <property type="match status" value="1"/>
</dbReference>
<dbReference type="InterPro" id="IPR050256">
    <property type="entry name" value="Glycosyltransferase_2"/>
</dbReference>
<dbReference type="PANTHER" id="PTHR48090">
    <property type="entry name" value="UNDECAPRENYL-PHOSPHATE 4-DEOXY-4-FORMAMIDO-L-ARABINOSE TRANSFERASE-RELATED"/>
    <property type="match status" value="1"/>
</dbReference>
<protein>
    <submittedName>
        <fullName evidence="9">Glycosyltransferase family 2 protein</fullName>
        <ecNumber evidence="9">2.4.-.-</ecNumber>
    </submittedName>
</protein>
<dbReference type="EC" id="2.4.-.-" evidence="9"/>
<name>A0ABV9K9P8_9PORP</name>
<feature type="domain" description="Glycosyltransferase 2-like" evidence="8">
    <location>
        <begin position="5"/>
        <end position="168"/>
    </location>
</feature>
<dbReference type="InterPro" id="IPR029044">
    <property type="entry name" value="Nucleotide-diphossugar_trans"/>
</dbReference>
<evidence type="ECO:0000313" key="9">
    <source>
        <dbReference type="EMBL" id="MFC4666624.1"/>
    </source>
</evidence>
<dbReference type="InterPro" id="IPR001173">
    <property type="entry name" value="Glyco_trans_2-like"/>
</dbReference>
<evidence type="ECO:0000256" key="2">
    <source>
        <dbReference type="ARBA" id="ARBA00022676"/>
    </source>
</evidence>
<reference evidence="10" key="1">
    <citation type="journal article" date="2019" name="Int. J. Syst. Evol. Microbiol.">
        <title>The Global Catalogue of Microorganisms (GCM) 10K type strain sequencing project: providing services to taxonomists for standard genome sequencing and annotation.</title>
        <authorList>
            <consortium name="The Broad Institute Genomics Platform"/>
            <consortium name="The Broad Institute Genome Sequencing Center for Infectious Disease"/>
            <person name="Wu L."/>
            <person name="Ma J."/>
        </authorList>
    </citation>
    <scope>NUCLEOTIDE SEQUENCE [LARGE SCALE GENOMIC DNA]</scope>
    <source>
        <strain evidence="10">CGMCC 4.7357</strain>
    </source>
</reference>
<evidence type="ECO:0000259" key="8">
    <source>
        <dbReference type="Pfam" id="PF00535"/>
    </source>
</evidence>
<organism evidence="9 10">
    <name type="scientific">Falsiporphyromonas endometrii</name>
    <dbReference type="NCBI Taxonomy" id="1387297"/>
    <lineage>
        <taxon>Bacteria</taxon>
        <taxon>Pseudomonadati</taxon>
        <taxon>Bacteroidota</taxon>
        <taxon>Bacteroidia</taxon>
        <taxon>Bacteroidales</taxon>
        <taxon>Porphyromonadaceae</taxon>
        <taxon>Falsiporphyromonas</taxon>
    </lineage>
</organism>
<keyword evidence="2 9" id="KW-0328">Glycosyltransferase</keyword>
<evidence type="ECO:0000256" key="5">
    <source>
        <dbReference type="ARBA" id="ARBA00022989"/>
    </source>
</evidence>
<dbReference type="CDD" id="cd04187">
    <property type="entry name" value="DPM1_like_bac"/>
    <property type="match status" value="1"/>
</dbReference>
<keyword evidence="4 7" id="KW-0812">Transmembrane</keyword>
<keyword evidence="5 7" id="KW-1133">Transmembrane helix</keyword>
<sequence length="318" mass="35903">MSLLSIIVPIYNEQESIIELHSRLNHSLNNLTFEYEIIFIDDGSQDRSFDIINQLASKDSRIKYIHLSRNFGHQIAISAGIDHCKGDAAIIIDGDLQDPPELIPVLCNKFMEGYDVVYAKRNKRKGESIFKKLTAKAFYKVMKKATSIDIPEDVGDFRIISRKVIDCLKQMPEQNKFLRGQIAWMGFKQCAIYYDRDGRKYGKTGYSLSKMVDLAGDAITSFSNKPLKIVTRFGFIVSFISFCLIIYALYRHIITGKTIDGWTSIIVSSMFIGGVQILAIGVIGSYLGRINKNIVARPLYLIDSTNINKSKKSDSPKA</sequence>
<dbReference type="GO" id="GO:0016757">
    <property type="term" value="F:glycosyltransferase activity"/>
    <property type="evidence" value="ECO:0007669"/>
    <property type="project" value="UniProtKB-KW"/>
</dbReference>
<evidence type="ECO:0000256" key="3">
    <source>
        <dbReference type="ARBA" id="ARBA00022679"/>
    </source>
</evidence>
<dbReference type="RefSeq" id="WP_380079876.1">
    <property type="nucleotide sequence ID" value="NZ_JBHSGO010000210.1"/>
</dbReference>